<dbReference type="Pfam" id="PF01041">
    <property type="entry name" value="DegT_DnrJ_EryC1"/>
    <property type="match status" value="1"/>
</dbReference>
<dbReference type="Gene3D" id="3.90.1150.10">
    <property type="entry name" value="Aspartate Aminotransferase, domain 1"/>
    <property type="match status" value="1"/>
</dbReference>
<name>A0A2S6G609_9GAMM</name>
<dbReference type="CDD" id="cd00616">
    <property type="entry name" value="AHBA_syn"/>
    <property type="match status" value="1"/>
</dbReference>
<evidence type="ECO:0000313" key="7">
    <source>
        <dbReference type="EMBL" id="PPK54577.1"/>
    </source>
</evidence>
<proteinExistence type="inferred from homology"/>
<dbReference type="GO" id="GO:0008483">
    <property type="term" value="F:transaminase activity"/>
    <property type="evidence" value="ECO:0007669"/>
    <property type="project" value="TreeGrafter"/>
</dbReference>
<dbReference type="PANTHER" id="PTHR30244:SF34">
    <property type="entry name" value="DTDP-4-AMINO-4,6-DIDEOXYGALACTOSE TRANSAMINASE"/>
    <property type="match status" value="1"/>
</dbReference>
<dbReference type="InterPro" id="IPR020026">
    <property type="entry name" value="PseC"/>
</dbReference>
<evidence type="ECO:0000256" key="4">
    <source>
        <dbReference type="PIRSR" id="PIRSR000390-2"/>
    </source>
</evidence>
<evidence type="ECO:0000313" key="9">
    <source>
        <dbReference type="Proteomes" id="UP000239648"/>
    </source>
</evidence>
<dbReference type="Proteomes" id="UP000239446">
    <property type="component" value="Unassembled WGS sequence"/>
</dbReference>
<evidence type="ECO:0000313" key="8">
    <source>
        <dbReference type="Proteomes" id="UP000239446"/>
    </source>
</evidence>
<dbReference type="EMBL" id="PTIT01000013">
    <property type="protein sequence ID" value="PPK51324.1"/>
    <property type="molecule type" value="Genomic_DNA"/>
</dbReference>
<evidence type="ECO:0000256" key="1">
    <source>
        <dbReference type="ARBA" id="ARBA00022898"/>
    </source>
</evidence>
<comment type="caution">
    <text evidence="7">The sequence shown here is derived from an EMBL/GenBank/DDBJ whole genome shotgun (WGS) entry which is preliminary data.</text>
</comment>
<dbReference type="InterPro" id="IPR000653">
    <property type="entry name" value="DegT/StrS_aminotransferase"/>
</dbReference>
<dbReference type="GO" id="GO:0030170">
    <property type="term" value="F:pyridoxal phosphate binding"/>
    <property type="evidence" value="ECO:0007669"/>
    <property type="project" value="TreeGrafter"/>
</dbReference>
<organism evidence="7 8">
    <name type="scientific">Marinobacter persicus</name>
    <dbReference type="NCBI Taxonomy" id="930118"/>
    <lineage>
        <taxon>Bacteria</taxon>
        <taxon>Pseudomonadati</taxon>
        <taxon>Pseudomonadota</taxon>
        <taxon>Gammaproteobacteria</taxon>
        <taxon>Pseudomonadales</taxon>
        <taxon>Marinobacteraceae</taxon>
        <taxon>Marinobacter</taxon>
    </lineage>
</organism>
<evidence type="ECO:0000256" key="3">
    <source>
        <dbReference type="PIRSR" id="PIRSR000390-1"/>
    </source>
</evidence>
<comment type="similarity">
    <text evidence="2 5">Belongs to the DegT/DnrJ/EryC1 family.</text>
</comment>
<dbReference type="InterPro" id="IPR015422">
    <property type="entry name" value="PyrdxlP-dep_Trfase_small"/>
</dbReference>
<dbReference type="Gene3D" id="3.40.640.10">
    <property type="entry name" value="Type I PLP-dependent aspartate aminotransferase-like (Major domain)"/>
    <property type="match status" value="1"/>
</dbReference>
<dbReference type="PIRSF" id="PIRSF000390">
    <property type="entry name" value="PLP_StrS"/>
    <property type="match status" value="1"/>
</dbReference>
<dbReference type="InterPro" id="IPR015421">
    <property type="entry name" value="PyrdxlP-dep_Trfase_major"/>
</dbReference>
<dbReference type="SUPFAM" id="SSF53383">
    <property type="entry name" value="PLP-dependent transferases"/>
    <property type="match status" value="1"/>
</dbReference>
<dbReference type="RefSeq" id="WP_104416202.1">
    <property type="nucleotide sequence ID" value="NZ_PTIT01000013.1"/>
</dbReference>
<feature type="active site" description="Proton acceptor" evidence="3">
    <location>
        <position position="188"/>
    </location>
</feature>
<reference evidence="7 8" key="2">
    <citation type="submission" date="2018-02" db="EMBL/GenBank/DDBJ databases">
        <title>Subsurface microbial communities from deep shales in Ohio and West Virginia, USA.</title>
        <authorList>
            <person name="Wrighton K."/>
        </authorList>
    </citation>
    <scope>NUCLEOTIDE SEQUENCE [LARGE SCALE GENOMIC DNA]</scope>
    <source>
        <strain evidence="7 8">UTICA-S1B9</strain>
    </source>
</reference>
<evidence type="ECO:0000256" key="2">
    <source>
        <dbReference type="ARBA" id="ARBA00037999"/>
    </source>
</evidence>
<accession>A0A2S6G609</accession>
<dbReference type="AlphaFoldDB" id="A0A2S6G609"/>
<reference evidence="6 9" key="1">
    <citation type="submission" date="2018-02" db="EMBL/GenBank/DDBJ databases">
        <title>Deep subsurface shale carbon reservoir microbial communities from Ohio and West Virginia, USA.</title>
        <authorList>
            <person name="Wrighton K."/>
        </authorList>
    </citation>
    <scope>NUCLEOTIDE SEQUENCE [LARGE SCALE GENOMIC DNA]</scope>
    <source>
        <strain evidence="6 9">UTICA-S1B6</strain>
    </source>
</reference>
<keyword evidence="9" id="KW-1185">Reference proteome</keyword>
<keyword evidence="1 4" id="KW-0663">Pyridoxal phosphate</keyword>
<gene>
    <name evidence="7" type="ORF">B0H24_101221</name>
    <name evidence="6" type="ORF">BY455_11321</name>
</gene>
<dbReference type="Proteomes" id="UP000239648">
    <property type="component" value="Unassembled WGS sequence"/>
</dbReference>
<evidence type="ECO:0000313" key="6">
    <source>
        <dbReference type="EMBL" id="PPK51324.1"/>
    </source>
</evidence>
<dbReference type="PANTHER" id="PTHR30244">
    <property type="entry name" value="TRANSAMINASE"/>
    <property type="match status" value="1"/>
</dbReference>
<evidence type="ECO:0000256" key="5">
    <source>
        <dbReference type="RuleBase" id="RU004508"/>
    </source>
</evidence>
<dbReference type="GO" id="GO:0000271">
    <property type="term" value="P:polysaccharide biosynthetic process"/>
    <property type="evidence" value="ECO:0007669"/>
    <property type="project" value="TreeGrafter"/>
</dbReference>
<dbReference type="InterPro" id="IPR015424">
    <property type="entry name" value="PyrdxlP-dep_Trfase"/>
</dbReference>
<sequence>MIPYGKQDVSQADIDAVVEVLRSDFLTQGPKVPEFERKVAQHVGAKHGVAVNSATSALHIACKALGLGKGDWLWTTPITFVASANCGLYCGAQVDFVDIDPHTYNLSPKALESKLKKARLENRLPKVLVAVHLCGQPCDMEAIHRLSQQYGFRIIEDASHAIGGKYQGEFIGNGRYSDITVFSFHPVKIVTTAEGGMALTNDDELASRMDLLRSHGVTRDQNLMTHEPDGPWYYQQVELGFNYRMTELQAALGISQMDRLDTFVARRHELARRYDELLAGLPITTPWQHPDSYSGFHLYVIRLQLDVITKTHRQVFESLREQGIAVNVHYIPVHTQPYYQRMGFRQEEFPEAMRYYTEAVSLPLYQALGYGEQDIVVAKLREVLHDGN</sequence>
<dbReference type="EMBL" id="PTIU01000012">
    <property type="protein sequence ID" value="PPK54577.1"/>
    <property type="molecule type" value="Genomic_DNA"/>
</dbReference>
<dbReference type="OrthoDB" id="9804264at2"/>
<protein>
    <submittedName>
        <fullName evidence="7">UDP-4-amino-4, 6-dideoxy-N-acetyl-beta-L-altrosamine transaminase</fullName>
    </submittedName>
</protein>
<feature type="modified residue" description="N6-(pyridoxal phosphate)lysine" evidence="4">
    <location>
        <position position="188"/>
    </location>
</feature>
<dbReference type="NCBIfam" id="TIGR03588">
    <property type="entry name" value="PseC"/>
    <property type="match status" value="1"/>
</dbReference>